<organism evidence="1 2">
    <name type="scientific">Luteolibacter yonseiensis</name>
    <dbReference type="NCBI Taxonomy" id="1144680"/>
    <lineage>
        <taxon>Bacteria</taxon>
        <taxon>Pseudomonadati</taxon>
        <taxon>Verrucomicrobiota</taxon>
        <taxon>Verrucomicrobiia</taxon>
        <taxon>Verrucomicrobiales</taxon>
        <taxon>Verrucomicrobiaceae</taxon>
        <taxon>Luteolibacter</taxon>
    </lineage>
</organism>
<keyword evidence="2" id="KW-1185">Reference proteome</keyword>
<sequence>MLKLSPLLVPLPWLILSGCIPEGRPIPIHRTPAQSRPATGPTIAGTPDAPELKRLKNGHYRVRKPWTVRVGGRDWHVPAGYTSNGITAPVKMKSMLGDGVEHSTTWAAVFHDWLFTQPGISRTQADQLFHELLLAYGVPPHKARLMHATVSAYSLSKSLR</sequence>
<evidence type="ECO:0000313" key="1">
    <source>
        <dbReference type="EMBL" id="MBK1816391.1"/>
    </source>
</evidence>
<dbReference type="EMBL" id="JAENIK010000011">
    <property type="protein sequence ID" value="MBK1816391.1"/>
    <property type="molecule type" value="Genomic_DNA"/>
</dbReference>
<evidence type="ECO:0000313" key="2">
    <source>
        <dbReference type="Proteomes" id="UP000600139"/>
    </source>
</evidence>
<dbReference type="InterPro" id="IPR010767">
    <property type="entry name" value="Phage_CGC-2007_Cje0229"/>
</dbReference>
<dbReference type="Pfam" id="PF07087">
    <property type="entry name" value="DUF1353"/>
    <property type="match status" value="1"/>
</dbReference>
<accession>A0A934R537</accession>
<reference evidence="1" key="1">
    <citation type="submission" date="2021-01" db="EMBL/GenBank/DDBJ databases">
        <title>Modified the classification status of verrucomicrobia.</title>
        <authorList>
            <person name="Feng X."/>
        </authorList>
    </citation>
    <scope>NUCLEOTIDE SEQUENCE</scope>
    <source>
        <strain evidence="1">JCM 18052</strain>
    </source>
</reference>
<dbReference type="RefSeq" id="WP_200351329.1">
    <property type="nucleotide sequence ID" value="NZ_BAABHZ010000006.1"/>
</dbReference>
<proteinExistence type="predicted"/>
<dbReference type="PROSITE" id="PS51257">
    <property type="entry name" value="PROKAR_LIPOPROTEIN"/>
    <property type="match status" value="1"/>
</dbReference>
<comment type="caution">
    <text evidence="1">The sequence shown here is derived from an EMBL/GenBank/DDBJ whole genome shotgun (WGS) entry which is preliminary data.</text>
</comment>
<gene>
    <name evidence="1" type="ORF">JIN84_12260</name>
</gene>
<protein>
    <submittedName>
        <fullName evidence="1">DUF1353 domain-containing protein</fullName>
    </submittedName>
</protein>
<dbReference type="Proteomes" id="UP000600139">
    <property type="component" value="Unassembled WGS sequence"/>
</dbReference>
<name>A0A934R537_9BACT</name>
<dbReference type="AlphaFoldDB" id="A0A934R537"/>